<feature type="region of interest" description="Disordered" evidence="1">
    <location>
        <begin position="34"/>
        <end position="61"/>
    </location>
</feature>
<dbReference type="AlphaFoldDB" id="A0A176VMR4"/>
<evidence type="ECO:0000256" key="1">
    <source>
        <dbReference type="SAM" id="MobiDB-lite"/>
    </source>
</evidence>
<evidence type="ECO:0000313" key="2">
    <source>
        <dbReference type="EMBL" id="OAE21622.1"/>
    </source>
</evidence>
<reference evidence="2" key="1">
    <citation type="submission" date="2016-03" db="EMBL/GenBank/DDBJ databases">
        <title>Mechanisms controlling the formation of the plant cell surface in tip-growing cells are functionally conserved among land plants.</title>
        <authorList>
            <person name="Honkanen S."/>
            <person name="Jones V.A."/>
            <person name="Morieri G."/>
            <person name="Champion C."/>
            <person name="Hetherington A.J."/>
            <person name="Kelly S."/>
            <person name="Saint-Marcoux D."/>
            <person name="Proust H."/>
            <person name="Prescott H."/>
            <person name="Dolan L."/>
        </authorList>
    </citation>
    <scope>NUCLEOTIDE SEQUENCE [LARGE SCALE GENOMIC DNA]</scope>
    <source>
        <tissue evidence="2">Whole gametophyte</tissue>
    </source>
</reference>
<dbReference type="Proteomes" id="UP000077202">
    <property type="component" value="Unassembled WGS sequence"/>
</dbReference>
<proteinExistence type="predicted"/>
<keyword evidence="3" id="KW-1185">Reference proteome</keyword>
<sequence>MLLSSGGRQEERSRKGTVLKSCVWIGVGKEVGINPREGGEEPRVCGESERENRKADGGKAEVEAAKVGRTLRLPGVGDWNGVKSFRVFDSGPCGWFGLGDGGVESGREGVSLSSDFGKKDLSVGDDRRRAVCVSERRSLRGLSVLDR</sequence>
<evidence type="ECO:0000313" key="3">
    <source>
        <dbReference type="Proteomes" id="UP000077202"/>
    </source>
</evidence>
<protein>
    <submittedName>
        <fullName evidence="2">Uncharacterized protein</fullName>
    </submittedName>
</protein>
<dbReference type="EMBL" id="LVLJ01003379">
    <property type="protein sequence ID" value="OAE21622.1"/>
    <property type="molecule type" value="Genomic_DNA"/>
</dbReference>
<comment type="caution">
    <text evidence="2">The sequence shown here is derived from an EMBL/GenBank/DDBJ whole genome shotgun (WGS) entry which is preliminary data.</text>
</comment>
<gene>
    <name evidence="2" type="ORF">AXG93_939s1300</name>
</gene>
<accession>A0A176VMR4</accession>
<organism evidence="2 3">
    <name type="scientific">Marchantia polymorpha subsp. ruderalis</name>
    <dbReference type="NCBI Taxonomy" id="1480154"/>
    <lineage>
        <taxon>Eukaryota</taxon>
        <taxon>Viridiplantae</taxon>
        <taxon>Streptophyta</taxon>
        <taxon>Embryophyta</taxon>
        <taxon>Marchantiophyta</taxon>
        <taxon>Marchantiopsida</taxon>
        <taxon>Marchantiidae</taxon>
        <taxon>Marchantiales</taxon>
        <taxon>Marchantiaceae</taxon>
        <taxon>Marchantia</taxon>
    </lineage>
</organism>
<feature type="compositionally biased region" description="Basic and acidic residues" evidence="1">
    <location>
        <begin position="37"/>
        <end position="61"/>
    </location>
</feature>
<name>A0A176VMR4_MARPO</name>